<evidence type="ECO:0008006" key="2">
    <source>
        <dbReference type="Google" id="ProtNLM"/>
    </source>
</evidence>
<sequence>MKILNLKLLLFLVVGSFLFTSCNNSENIDLSESISADETNIFVEADNISDEVNNVIDDFFVEESLGARSEDNNPTDLSSLGCMTRTVVVEGTIKTVTLDFGDGCELPNGTVLSGKIILVHAVDTDVKSLIVTYTFENFYFNELNIEGENTVVRVRENENGNPQSTLTVNMKITWPDGEFASRRGTKVREWIEGYDTRTFGDNVFLITGNWTTTFKNGTILSATIIEPLRREMDCRFIVSGVVELQKNNRNGSLNFGDGRCDNKAIFTNEEGEEFEVTLRGKMF</sequence>
<protein>
    <recommendedName>
        <fullName evidence="2">Lipoprotein</fullName>
    </recommendedName>
</protein>
<dbReference type="EMBL" id="UOER01000572">
    <property type="protein sequence ID" value="VAW26247.1"/>
    <property type="molecule type" value="Genomic_DNA"/>
</dbReference>
<reference evidence="1" key="1">
    <citation type="submission" date="2018-06" db="EMBL/GenBank/DDBJ databases">
        <authorList>
            <person name="Zhirakovskaya E."/>
        </authorList>
    </citation>
    <scope>NUCLEOTIDE SEQUENCE</scope>
</reference>
<dbReference type="AlphaFoldDB" id="A0A3B0ULW0"/>
<dbReference type="PROSITE" id="PS51257">
    <property type="entry name" value="PROKAR_LIPOPROTEIN"/>
    <property type="match status" value="1"/>
</dbReference>
<name>A0A3B0ULW0_9ZZZZ</name>
<accession>A0A3B0ULW0</accession>
<gene>
    <name evidence="1" type="ORF">MNBD_BACTEROID04-682</name>
</gene>
<evidence type="ECO:0000313" key="1">
    <source>
        <dbReference type="EMBL" id="VAW26247.1"/>
    </source>
</evidence>
<proteinExistence type="predicted"/>
<organism evidence="1">
    <name type="scientific">hydrothermal vent metagenome</name>
    <dbReference type="NCBI Taxonomy" id="652676"/>
    <lineage>
        <taxon>unclassified sequences</taxon>
        <taxon>metagenomes</taxon>
        <taxon>ecological metagenomes</taxon>
    </lineage>
</organism>